<dbReference type="RefSeq" id="WP_078686327.1">
    <property type="nucleotide sequence ID" value="NZ_FNWT01000001.1"/>
</dbReference>
<dbReference type="EMBL" id="FNWT01000001">
    <property type="protein sequence ID" value="SEH36670.1"/>
    <property type="molecule type" value="Genomic_DNA"/>
</dbReference>
<evidence type="ECO:0000256" key="1">
    <source>
        <dbReference type="ARBA" id="ARBA00023125"/>
    </source>
</evidence>
<dbReference type="PANTHER" id="PTHR36924:SF1">
    <property type="entry name" value="ANTITOXIN HIGA-1"/>
    <property type="match status" value="1"/>
</dbReference>
<comment type="caution">
    <text evidence="3">The sequence shown here is derived from an EMBL/GenBank/DDBJ whole genome shotgun (WGS) entry which is preliminary data.</text>
</comment>
<sequence length="94" mass="10418">MASARDYASTPGEVLLEEFLEPRGISQYRLAKAIHKPQSAISDIVHGRRTVSVEMAYLLGKALGTSPQFWLNLEMTYQIKTFDPKGLPPVEALA</sequence>
<keyword evidence="1" id="KW-0238">DNA-binding</keyword>
<name>A0A1H6HRB8_9ACTN</name>
<reference evidence="3 4" key="1">
    <citation type="submission" date="2016-10" db="EMBL/GenBank/DDBJ databases">
        <authorList>
            <person name="Varghese N."/>
            <person name="Submissions S."/>
        </authorList>
    </citation>
    <scope>NUCLEOTIDE SEQUENCE [LARGE SCALE GENOMIC DNA]</scope>
    <source>
        <strain evidence="3 4">WCP15</strain>
    </source>
</reference>
<gene>
    <name evidence="3" type="ORF">SAMN05216447_10187</name>
</gene>
<dbReference type="SUPFAM" id="SSF47413">
    <property type="entry name" value="lambda repressor-like DNA-binding domains"/>
    <property type="match status" value="1"/>
</dbReference>
<dbReference type="Pfam" id="PF01381">
    <property type="entry name" value="HTH_3"/>
    <property type="match status" value="1"/>
</dbReference>
<dbReference type="PROSITE" id="PS50943">
    <property type="entry name" value="HTH_CROC1"/>
    <property type="match status" value="1"/>
</dbReference>
<evidence type="ECO:0000259" key="2">
    <source>
        <dbReference type="PROSITE" id="PS50943"/>
    </source>
</evidence>
<dbReference type="SMART" id="SM00530">
    <property type="entry name" value="HTH_XRE"/>
    <property type="match status" value="1"/>
</dbReference>
<dbReference type="NCBIfam" id="TIGR02607">
    <property type="entry name" value="antidote_HigA"/>
    <property type="match status" value="1"/>
</dbReference>
<feature type="domain" description="HTH cro/C1-type" evidence="2">
    <location>
        <begin position="16"/>
        <end position="70"/>
    </location>
</feature>
<organism evidence="3 4">
    <name type="scientific">Parafannyhessea umbonata</name>
    <dbReference type="NCBI Taxonomy" id="604330"/>
    <lineage>
        <taxon>Bacteria</taxon>
        <taxon>Bacillati</taxon>
        <taxon>Actinomycetota</taxon>
        <taxon>Coriobacteriia</taxon>
        <taxon>Coriobacteriales</taxon>
        <taxon>Atopobiaceae</taxon>
        <taxon>Parafannyhessea</taxon>
    </lineage>
</organism>
<dbReference type="InterPro" id="IPR013430">
    <property type="entry name" value="Toxin_antidote_HigA"/>
</dbReference>
<dbReference type="InterPro" id="IPR010982">
    <property type="entry name" value="Lambda_DNA-bd_dom_sf"/>
</dbReference>
<dbReference type="InterPro" id="IPR001387">
    <property type="entry name" value="Cro/C1-type_HTH"/>
</dbReference>
<evidence type="ECO:0000313" key="4">
    <source>
        <dbReference type="Proteomes" id="UP000199135"/>
    </source>
</evidence>
<dbReference type="CDD" id="cd00093">
    <property type="entry name" value="HTH_XRE"/>
    <property type="match status" value="1"/>
</dbReference>
<protein>
    <submittedName>
        <fullName evidence="3">Addiction module antidote protein, HigA family</fullName>
    </submittedName>
</protein>
<proteinExistence type="predicted"/>
<accession>A0A1H6HRB8</accession>
<dbReference type="Gene3D" id="1.10.260.40">
    <property type="entry name" value="lambda repressor-like DNA-binding domains"/>
    <property type="match status" value="1"/>
</dbReference>
<keyword evidence="4" id="KW-1185">Reference proteome</keyword>
<dbReference type="PANTHER" id="PTHR36924">
    <property type="entry name" value="ANTITOXIN HIGA-1"/>
    <property type="match status" value="1"/>
</dbReference>
<dbReference type="Proteomes" id="UP000199135">
    <property type="component" value="Unassembled WGS sequence"/>
</dbReference>
<evidence type="ECO:0000313" key="3">
    <source>
        <dbReference type="EMBL" id="SEH36670.1"/>
    </source>
</evidence>